<name>A0A2T4Z6X7_9BACL</name>
<protein>
    <submittedName>
        <fullName evidence="1">Uncharacterized protein</fullName>
    </submittedName>
</protein>
<organism evidence="1 2">
    <name type="scientific">Desmospora activa DSM 45169</name>
    <dbReference type="NCBI Taxonomy" id="1121389"/>
    <lineage>
        <taxon>Bacteria</taxon>
        <taxon>Bacillati</taxon>
        <taxon>Bacillota</taxon>
        <taxon>Bacilli</taxon>
        <taxon>Bacillales</taxon>
        <taxon>Thermoactinomycetaceae</taxon>
        <taxon>Desmospora</taxon>
    </lineage>
</organism>
<keyword evidence="2" id="KW-1185">Reference proteome</keyword>
<dbReference type="AlphaFoldDB" id="A0A2T4Z6X7"/>
<accession>A0A2T4Z6X7</accession>
<dbReference type="EMBL" id="PZZP01000001">
    <property type="protein sequence ID" value="PTM57648.1"/>
    <property type="molecule type" value="Genomic_DNA"/>
</dbReference>
<dbReference type="Proteomes" id="UP000241639">
    <property type="component" value="Unassembled WGS sequence"/>
</dbReference>
<sequence>MRQLNNIREENLMRETRNYLNEKYQHWDCGTRRRWKDKPD</sequence>
<comment type="caution">
    <text evidence="1">The sequence shown here is derived from an EMBL/GenBank/DDBJ whole genome shotgun (WGS) entry which is preliminary data.</text>
</comment>
<evidence type="ECO:0000313" key="1">
    <source>
        <dbReference type="EMBL" id="PTM57648.1"/>
    </source>
</evidence>
<evidence type="ECO:0000313" key="2">
    <source>
        <dbReference type="Proteomes" id="UP000241639"/>
    </source>
</evidence>
<gene>
    <name evidence="1" type="ORF">C8J48_0198</name>
</gene>
<reference evidence="1 2" key="1">
    <citation type="submission" date="2018-04" db="EMBL/GenBank/DDBJ databases">
        <title>Genomic Encyclopedia of Archaeal and Bacterial Type Strains, Phase II (KMG-II): from individual species to whole genera.</title>
        <authorList>
            <person name="Goeker M."/>
        </authorList>
    </citation>
    <scope>NUCLEOTIDE SEQUENCE [LARGE SCALE GENOMIC DNA]</scope>
    <source>
        <strain evidence="1 2">DSM 45169</strain>
    </source>
</reference>
<proteinExistence type="predicted"/>